<protein>
    <submittedName>
        <fullName evidence="3">Uncharacterized protein</fullName>
    </submittedName>
</protein>
<dbReference type="InterPro" id="IPR015943">
    <property type="entry name" value="WD40/YVTN_repeat-like_dom_sf"/>
</dbReference>
<dbReference type="HOGENOM" id="CLU_263487_0_0_0"/>
<evidence type="ECO:0000256" key="2">
    <source>
        <dbReference type="SAM" id="Phobius"/>
    </source>
</evidence>
<sequence length="1276" mass="135842">MPIPFQCPQCGGSFAAPDALAGKKARCQRCSSVVTVPAQAPPPVMPPKPSDDPFKALGPVADPLAPLAPVVQMPAKPAPMAAPDPLLSPYNPASYPASLASGSGYQLPPPTTTSSGNSAGMTVAIVGGVLLLLVVGGAGAMWAFGGRSAPPGPSGLAGGGPSGGPPSNFSNNGALFLPDNNVVASNSGSPPSSNPSFPGRPGMPGPSFPAPGIPGPSFSGPGFPGPGAPPGLTPTSPGSSTTPPATPSWSGGLAENPAAIPTTPSAPAPTLPTTPTAAPGDVPNLPSTEPVSTTNPPAENATPESPLAMQWQAEADPMPQPVEYKKGKIEITLPSQVEIILPVSTSHFVMAGASEGLKELRQVFDLRTGKAIGQPIAQRVEKIGDTEVLSPDGRYMALVQEQRSESIRVGVYSFATGAIAREFKLEGADVTGPLRFGASHHLVILYRTKDREQQVLAHYNIQTGEKVSEVKFDDNFRSEMRIMPESLTISPGGRFAAVLMGEAIGVIDLTSGKPAGALQLSKKPSRSDGMSFSPDGTKLAAMISTTGSHQLYVFDFQSGKTLLDHDYGERLSSFSYKGPELDWVPDGSGLVYQGHLLLEPTTGGEVWEFPHTDNSPRRMVRPGEILVLLRNRGTKVLGTADLPEKDIAAAVRSIREGGNAIDSILPPLSTPDLFAARQMTLPDGFVQWTPTVDPGDRPLTGADRDVLIAAPGETLRRAIFASPSSKKVVIQKEITPRGSVGRRAERKAVIERYDVATGSKGNTLDVPTVYQLADVSPSGNLALLAFAQKSRDYDRLDVLQISPKKHLTGWRPYANEVKDESKPYTPPSRLHRGRWFSADAVKTVAWSKFIDDEHLLTVNPAGKLICWKLPECKALYVFADFGEPLAISPAGKYFAGAHHGQFRVFESHTGNCVGDLEAPAIGTEPLRAAFRADGKELTSVVSGGADTMLVRWDLETGKRTHEFPVPSLALASGAFQFDFSTYQQAASLEYRGDNHLMIDGVYMVDLNKRAVTWQYQLVGGMLAQRSPSVGNWFISSKSGINYNEPLFLAKQDAPSAAVESRTAAVSIERQLVVYPGMSVRVMVDLNATGMSQYQKDVERNIVEGLTQRGLRVDPNAEMLFTFVTGQRSTGNTIGFYKNTSPFGMGFPGSMFGEPRGEMTGSTEQMQMMYRIAFSDRSGRVLWHLDQASTMRESGKINPDNAAATLQAEMVNHFDAMIRGSGGAMRSVPRYVFRDFHECVAGQSRLKLGGEIIEPVMKPAPPQGQPAAPNPTIQPGT</sequence>
<keyword evidence="4" id="KW-1185">Reference proteome</keyword>
<evidence type="ECO:0000313" key="4">
    <source>
        <dbReference type="Proteomes" id="UP000001887"/>
    </source>
</evidence>
<feature type="compositionally biased region" description="Polar residues" evidence="1">
    <location>
        <begin position="285"/>
        <end position="297"/>
    </location>
</feature>
<evidence type="ECO:0000256" key="1">
    <source>
        <dbReference type="SAM" id="MobiDB-lite"/>
    </source>
</evidence>
<dbReference type="Proteomes" id="UP000001887">
    <property type="component" value="Chromosome"/>
</dbReference>
<dbReference type="PANTHER" id="PTHR48125">
    <property type="entry name" value="LP07818P1"/>
    <property type="match status" value="1"/>
</dbReference>
<feature type="compositionally biased region" description="Low complexity" evidence="1">
    <location>
        <begin position="233"/>
        <end position="263"/>
    </location>
</feature>
<feature type="compositionally biased region" description="Low complexity" evidence="1">
    <location>
        <begin position="165"/>
        <end position="174"/>
    </location>
</feature>
<keyword evidence="2" id="KW-1133">Transmembrane helix</keyword>
<dbReference type="STRING" id="530564.Psta_0172"/>
<feature type="compositionally biased region" description="Pro residues" evidence="1">
    <location>
        <begin position="201"/>
        <end position="214"/>
    </location>
</feature>
<dbReference type="OrthoDB" id="226213at2"/>
<feature type="compositionally biased region" description="Pro residues" evidence="1">
    <location>
        <begin position="223"/>
        <end position="232"/>
    </location>
</feature>
<dbReference type="InterPro" id="IPR011044">
    <property type="entry name" value="Quino_amine_DH_bsu"/>
</dbReference>
<keyword evidence="2" id="KW-0472">Membrane</keyword>
<gene>
    <name evidence="3" type="ordered locus">Psta_0172</name>
</gene>
<dbReference type="AlphaFoldDB" id="D2R0K0"/>
<feature type="compositionally biased region" description="Low complexity" evidence="1">
    <location>
        <begin position="185"/>
        <end position="200"/>
    </location>
</feature>
<name>D2R0K0_PIRSD</name>
<keyword evidence="2" id="KW-0812">Transmembrane</keyword>
<dbReference type="PANTHER" id="PTHR48125:SF12">
    <property type="entry name" value="AT HOOK TRANSCRIPTION FACTOR FAMILY-RELATED"/>
    <property type="match status" value="1"/>
</dbReference>
<feature type="transmembrane region" description="Helical" evidence="2">
    <location>
        <begin position="123"/>
        <end position="144"/>
    </location>
</feature>
<dbReference type="Gene3D" id="2.130.10.10">
    <property type="entry name" value="YVTN repeat-like/Quinoprotein amine dehydrogenase"/>
    <property type="match status" value="1"/>
</dbReference>
<dbReference type="SUPFAM" id="SSF50969">
    <property type="entry name" value="YVTN repeat-like/Quinoprotein amine dehydrogenase"/>
    <property type="match status" value="1"/>
</dbReference>
<evidence type="ECO:0000313" key="3">
    <source>
        <dbReference type="EMBL" id="ADB14868.1"/>
    </source>
</evidence>
<dbReference type="eggNOG" id="COG0823">
    <property type="taxonomic scope" value="Bacteria"/>
</dbReference>
<organism evidence="3 4">
    <name type="scientific">Pirellula staleyi (strain ATCC 27377 / DSM 6068 / ICPB 4128)</name>
    <name type="common">Pirella staleyi</name>
    <dbReference type="NCBI Taxonomy" id="530564"/>
    <lineage>
        <taxon>Bacteria</taxon>
        <taxon>Pseudomonadati</taxon>
        <taxon>Planctomycetota</taxon>
        <taxon>Planctomycetia</taxon>
        <taxon>Pirellulales</taxon>
        <taxon>Pirellulaceae</taxon>
        <taxon>Pirellula</taxon>
    </lineage>
</organism>
<reference evidence="3 4" key="1">
    <citation type="journal article" date="2009" name="Stand. Genomic Sci.">
        <title>Complete genome sequence of Pirellula staleyi type strain (ATCC 27377).</title>
        <authorList>
            <person name="Clum A."/>
            <person name="Tindall B.J."/>
            <person name="Sikorski J."/>
            <person name="Ivanova N."/>
            <person name="Mavrommatis K."/>
            <person name="Lucas S."/>
            <person name="Glavina del Rio T."/>
            <person name="Nolan M."/>
            <person name="Chen F."/>
            <person name="Tice H."/>
            <person name="Pitluck S."/>
            <person name="Cheng J.F."/>
            <person name="Chertkov O."/>
            <person name="Brettin T."/>
            <person name="Han C."/>
            <person name="Detter J.C."/>
            <person name="Kuske C."/>
            <person name="Bruce D."/>
            <person name="Goodwin L."/>
            <person name="Ovchinikova G."/>
            <person name="Pati A."/>
            <person name="Mikhailova N."/>
            <person name="Chen A."/>
            <person name="Palaniappan K."/>
            <person name="Land M."/>
            <person name="Hauser L."/>
            <person name="Chang Y.J."/>
            <person name="Jeffries C.D."/>
            <person name="Chain P."/>
            <person name="Rohde M."/>
            <person name="Goker M."/>
            <person name="Bristow J."/>
            <person name="Eisen J.A."/>
            <person name="Markowitz V."/>
            <person name="Hugenholtz P."/>
            <person name="Kyrpides N.C."/>
            <person name="Klenk H.P."/>
            <person name="Lapidus A."/>
        </authorList>
    </citation>
    <scope>NUCLEOTIDE SEQUENCE [LARGE SCALE GENOMIC DNA]</scope>
    <source>
        <strain evidence="4">ATCC 27377 / DSM 6068 / ICPB 4128</strain>
    </source>
</reference>
<feature type="region of interest" description="Disordered" evidence="1">
    <location>
        <begin position="153"/>
        <end position="305"/>
    </location>
</feature>
<dbReference type="EMBL" id="CP001848">
    <property type="protein sequence ID" value="ADB14868.1"/>
    <property type="molecule type" value="Genomic_DNA"/>
</dbReference>
<dbReference type="Gene3D" id="2.120.10.30">
    <property type="entry name" value="TolB, C-terminal domain"/>
    <property type="match status" value="1"/>
</dbReference>
<feature type="region of interest" description="Disordered" evidence="1">
    <location>
        <begin position="1255"/>
        <end position="1276"/>
    </location>
</feature>
<proteinExistence type="predicted"/>
<dbReference type="KEGG" id="psl:Psta_0172"/>
<dbReference type="InterPro" id="IPR011042">
    <property type="entry name" value="6-blade_b-propeller_TolB-like"/>
</dbReference>
<accession>D2R0K0</accession>